<comment type="similarity">
    <text evidence="2">Belongs to the DoxX family.</text>
</comment>
<organism evidence="8 9">
    <name type="scientific">Chimaeribacter arupi</name>
    <dbReference type="NCBI Taxonomy" id="2060066"/>
    <lineage>
        <taxon>Bacteria</taxon>
        <taxon>Pseudomonadati</taxon>
        <taxon>Pseudomonadota</taxon>
        <taxon>Gammaproteobacteria</taxon>
        <taxon>Enterobacterales</taxon>
        <taxon>Yersiniaceae</taxon>
        <taxon>Chimaeribacter</taxon>
    </lineage>
</organism>
<gene>
    <name evidence="8" type="ORF">CYR34_14290</name>
</gene>
<evidence type="ECO:0000256" key="6">
    <source>
        <dbReference type="ARBA" id="ARBA00023136"/>
    </source>
</evidence>
<evidence type="ECO:0000256" key="5">
    <source>
        <dbReference type="ARBA" id="ARBA00022989"/>
    </source>
</evidence>
<dbReference type="InterPro" id="IPR032808">
    <property type="entry name" value="DoxX"/>
</dbReference>
<accession>A0A2N5EKY8</accession>
<evidence type="ECO:0000256" key="7">
    <source>
        <dbReference type="SAM" id="Phobius"/>
    </source>
</evidence>
<evidence type="ECO:0000313" key="8">
    <source>
        <dbReference type="EMBL" id="PLR47412.1"/>
    </source>
</evidence>
<keyword evidence="4 7" id="KW-0812">Transmembrane</keyword>
<feature type="transmembrane region" description="Helical" evidence="7">
    <location>
        <begin position="12"/>
        <end position="31"/>
    </location>
</feature>
<protein>
    <submittedName>
        <fullName evidence="8">LysR family transcriptional regulator</fullName>
    </submittedName>
</protein>
<evidence type="ECO:0000313" key="9">
    <source>
        <dbReference type="Proteomes" id="UP000234626"/>
    </source>
</evidence>
<feature type="transmembrane region" description="Helical" evidence="7">
    <location>
        <begin position="105"/>
        <end position="123"/>
    </location>
</feature>
<keyword evidence="5 7" id="KW-1133">Transmembrane helix</keyword>
<name>A0A2N5EKY8_9GAMM</name>
<dbReference type="PANTHER" id="PTHR33452">
    <property type="entry name" value="OXIDOREDUCTASE CATD-RELATED"/>
    <property type="match status" value="1"/>
</dbReference>
<dbReference type="GO" id="GO:0005886">
    <property type="term" value="C:plasma membrane"/>
    <property type="evidence" value="ECO:0007669"/>
    <property type="project" value="UniProtKB-SubCell"/>
</dbReference>
<evidence type="ECO:0000256" key="4">
    <source>
        <dbReference type="ARBA" id="ARBA00022692"/>
    </source>
</evidence>
<comment type="subcellular location">
    <subcellularLocation>
        <location evidence="1">Cell membrane</location>
        <topology evidence="1">Multi-pass membrane protein</topology>
    </subcellularLocation>
</comment>
<sequence length="140" mass="15546">MKSLHSQPPRINAGLFFLRLTGCLLLLYVHGLPKVFHFSEELTRIEDPFGLGPYMSLLPAIFAEVICPVFILLGVFTRLACLPIIGVLLVAMLFVHPGWSIAEGQFGWLLLIIFTTLAITGPGRWRIGSSRHKEVRYGAG</sequence>
<dbReference type="OrthoDB" id="9813193at2"/>
<dbReference type="AlphaFoldDB" id="A0A2N5EKY8"/>
<keyword evidence="9" id="KW-1185">Reference proteome</keyword>
<feature type="transmembrane region" description="Helical" evidence="7">
    <location>
        <begin position="51"/>
        <end position="73"/>
    </location>
</feature>
<evidence type="ECO:0000256" key="3">
    <source>
        <dbReference type="ARBA" id="ARBA00022475"/>
    </source>
</evidence>
<comment type="caution">
    <text evidence="8">The sequence shown here is derived from an EMBL/GenBank/DDBJ whole genome shotgun (WGS) entry which is preliminary data.</text>
</comment>
<evidence type="ECO:0000256" key="2">
    <source>
        <dbReference type="ARBA" id="ARBA00006679"/>
    </source>
</evidence>
<feature type="transmembrane region" description="Helical" evidence="7">
    <location>
        <begin position="80"/>
        <end position="99"/>
    </location>
</feature>
<dbReference type="PANTHER" id="PTHR33452:SF1">
    <property type="entry name" value="INNER MEMBRANE PROTEIN YPHA-RELATED"/>
    <property type="match status" value="1"/>
</dbReference>
<dbReference type="InterPro" id="IPR051907">
    <property type="entry name" value="DoxX-like_oxidoreductase"/>
</dbReference>
<proteinExistence type="inferred from homology"/>
<keyword evidence="3" id="KW-1003">Cell membrane</keyword>
<keyword evidence="6 7" id="KW-0472">Membrane</keyword>
<dbReference type="Pfam" id="PF07681">
    <property type="entry name" value="DoxX"/>
    <property type="match status" value="1"/>
</dbReference>
<dbReference type="EMBL" id="PJZK01000015">
    <property type="protein sequence ID" value="PLR47412.1"/>
    <property type="molecule type" value="Genomic_DNA"/>
</dbReference>
<evidence type="ECO:0000256" key="1">
    <source>
        <dbReference type="ARBA" id="ARBA00004651"/>
    </source>
</evidence>
<reference evidence="8 9" key="1">
    <citation type="submission" date="2017-12" db="EMBL/GenBank/DDBJ databases">
        <title>Characterization of six clinical isolates of Enterochimera gen. nov., a novel genus of the Yersiniaciae family and the three species Enterochimera arupensis sp. nov., Enterochimera coloradensis sp. nov, and Enterochimera californica sp. nov.</title>
        <authorList>
            <person name="Rossi A."/>
            <person name="Fisher M."/>
        </authorList>
    </citation>
    <scope>NUCLEOTIDE SEQUENCE [LARGE SCALE GENOMIC DNA]</scope>
    <source>
        <strain evidence="8 9">2016Iso1</strain>
    </source>
</reference>
<dbReference type="Proteomes" id="UP000234626">
    <property type="component" value="Unassembled WGS sequence"/>
</dbReference>